<dbReference type="InterPro" id="IPR000182">
    <property type="entry name" value="GNAT_dom"/>
</dbReference>
<dbReference type="PROSITE" id="PS51186">
    <property type="entry name" value="GNAT"/>
    <property type="match status" value="1"/>
</dbReference>
<comment type="caution">
    <text evidence="4">The sequence shown here is derived from an EMBL/GenBank/DDBJ whole genome shotgun (WGS) entry which is preliminary data.</text>
</comment>
<protein>
    <submittedName>
        <fullName evidence="4">GNAT family N-acetyltransferase</fullName>
    </submittedName>
</protein>
<dbReference type="RefSeq" id="WP_155614908.1">
    <property type="nucleotide sequence ID" value="NZ_JBDLZV010000001.1"/>
</dbReference>
<name>A0A7X3CSZ2_9BACL</name>
<dbReference type="AlphaFoldDB" id="A0A7X3CSZ2"/>
<keyword evidence="2" id="KW-0012">Acyltransferase</keyword>
<dbReference type="CDD" id="cd04301">
    <property type="entry name" value="NAT_SF"/>
    <property type="match status" value="1"/>
</dbReference>
<keyword evidence="5" id="KW-1185">Reference proteome</keyword>
<reference evidence="4 5" key="1">
    <citation type="submission" date="2019-11" db="EMBL/GenBank/DDBJ databases">
        <title>Draft genome sequences of five Paenibacillus species of dairy origin.</title>
        <authorList>
            <person name="Olajide A.M."/>
            <person name="Chen S."/>
            <person name="Lapointe G."/>
        </authorList>
    </citation>
    <scope>NUCLEOTIDE SEQUENCE [LARGE SCALE GENOMIC DNA]</scope>
    <source>
        <strain evidence="4 5">2CS3</strain>
    </source>
</reference>
<dbReference type="Gene3D" id="3.40.630.30">
    <property type="match status" value="1"/>
</dbReference>
<evidence type="ECO:0000256" key="2">
    <source>
        <dbReference type="ARBA" id="ARBA00023315"/>
    </source>
</evidence>
<evidence type="ECO:0000313" key="5">
    <source>
        <dbReference type="Proteomes" id="UP000450917"/>
    </source>
</evidence>
<dbReference type="InterPro" id="IPR050680">
    <property type="entry name" value="YpeA/RimI_acetyltransf"/>
</dbReference>
<proteinExistence type="predicted"/>
<dbReference type="GO" id="GO:0016747">
    <property type="term" value="F:acyltransferase activity, transferring groups other than amino-acyl groups"/>
    <property type="evidence" value="ECO:0007669"/>
    <property type="project" value="InterPro"/>
</dbReference>
<evidence type="ECO:0000259" key="3">
    <source>
        <dbReference type="PROSITE" id="PS51186"/>
    </source>
</evidence>
<sequence>MHIAALQRQDHKSVMHLYKAVTSHLKENGIYQWDRFYPNRFVIHNDLKNGCLFGVKQDGAVIAAVVVDEKQSSKYLQVNWQDRQGKAACIHRLAVHPDYQGMGLGKKLLQFAEQYTLTQGCSSIRLDVYSANETALAMYTRAGYMHTGAVQFPFRSTPYYCFEKIL</sequence>
<dbReference type="Pfam" id="PF00583">
    <property type="entry name" value="Acetyltransf_1"/>
    <property type="match status" value="1"/>
</dbReference>
<dbReference type="PANTHER" id="PTHR43420">
    <property type="entry name" value="ACETYLTRANSFERASE"/>
    <property type="match status" value="1"/>
</dbReference>
<organism evidence="4 5">
    <name type="scientific">Paenibacillus validus</name>
    <dbReference type="NCBI Taxonomy" id="44253"/>
    <lineage>
        <taxon>Bacteria</taxon>
        <taxon>Bacillati</taxon>
        <taxon>Bacillota</taxon>
        <taxon>Bacilli</taxon>
        <taxon>Bacillales</taxon>
        <taxon>Paenibacillaceae</taxon>
        <taxon>Paenibacillus</taxon>
    </lineage>
</organism>
<gene>
    <name evidence="4" type="ORF">GNP93_14305</name>
</gene>
<dbReference type="EMBL" id="WNZX01000011">
    <property type="protein sequence ID" value="MUG71842.1"/>
    <property type="molecule type" value="Genomic_DNA"/>
</dbReference>
<feature type="domain" description="N-acetyltransferase" evidence="3">
    <location>
        <begin position="1"/>
        <end position="166"/>
    </location>
</feature>
<dbReference type="InterPro" id="IPR016181">
    <property type="entry name" value="Acyl_CoA_acyltransferase"/>
</dbReference>
<dbReference type="Proteomes" id="UP000450917">
    <property type="component" value="Unassembled WGS sequence"/>
</dbReference>
<keyword evidence="1 4" id="KW-0808">Transferase</keyword>
<evidence type="ECO:0000313" key="4">
    <source>
        <dbReference type="EMBL" id="MUG71842.1"/>
    </source>
</evidence>
<dbReference type="SUPFAM" id="SSF55729">
    <property type="entry name" value="Acyl-CoA N-acyltransferases (Nat)"/>
    <property type="match status" value="1"/>
</dbReference>
<evidence type="ECO:0000256" key="1">
    <source>
        <dbReference type="ARBA" id="ARBA00022679"/>
    </source>
</evidence>
<accession>A0A7X3CSZ2</accession>